<organism evidence="1 2">
    <name type="scientific">Auriscalpium vulgare</name>
    <dbReference type="NCBI Taxonomy" id="40419"/>
    <lineage>
        <taxon>Eukaryota</taxon>
        <taxon>Fungi</taxon>
        <taxon>Dikarya</taxon>
        <taxon>Basidiomycota</taxon>
        <taxon>Agaricomycotina</taxon>
        <taxon>Agaricomycetes</taxon>
        <taxon>Russulales</taxon>
        <taxon>Auriscalpiaceae</taxon>
        <taxon>Auriscalpium</taxon>
    </lineage>
</organism>
<gene>
    <name evidence="1" type="ORF">FA95DRAFT_1578608</name>
</gene>
<sequence>MGSWGRRTTAALDGVMCDGEHFCRCSRGEVRESKSKCLVRKAKVEGEVEVERIGACGVVESEVTGDKENEGVQQQCVQRRNTVEVDKDHVWQVEVARSERKRKTNDNMDTRLSGTRRAKHITLSRSRSEWLAMSRSGLEGVTGERGPEATRADGH</sequence>
<accession>A0ACB8R171</accession>
<protein>
    <submittedName>
        <fullName evidence="1">Uncharacterized protein</fullName>
    </submittedName>
</protein>
<evidence type="ECO:0000313" key="2">
    <source>
        <dbReference type="Proteomes" id="UP000814033"/>
    </source>
</evidence>
<keyword evidence="2" id="KW-1185">Reference proteome</keyword>
<proteinExistence type="predicted"/>
<dbReference type="EMBL" id="MU276724">
    <property type="protein sequence ID" value="KAI0037768.1"/>
    <property type="molecule type" value="Genomic_DNA"/>
</dbReference>
<comment type="caution">
    <text evidence="1">The sequence shown here is derived from an EMBL/GenBank/DDBJ whole genome shotgun (WGS) entry which is preliminary data.</text>
</comment>
<evidence type="ECO:0000313" key="1">
    <source>
        <dbReference type="EMBL" id="KAI0037768.1"/>
    </source>
</evidence>
<name>A0ACB8R171_9AGAM</name>
<reference evidence="1" key="1">
    <citation type="submission" date="2021-02" db="EMBL/GenBank/DDBJ databases">
        <authorList>
            <consortium name="DOE Joint Genome Institute"/>
            <person name="Ahrendt S."/>
            <person name="Looney B.P."/>
            <person name="Miyauchi S."/>
            <person name="Morin E."/>
            <person name="Drula E."/>
            <person name="Courty P.E."/>
            <person name="Chicoki N."/>
            <person name="Fauchery L."/>
            <person name="Kohler A."/>
            <person name="Kuo A."/>
            <person name="Labutti K."/>
            <person name="Pangilinan J."/>
            <person name="Lipzen A."/>
            <person name="Riley R."/>
            <person name="Andreopoulos W."/>
            <person name="He G."/>
            <person name="Johnson J."/>
            <person name="Barry K.W."/>
            <person name="Grigoriev I.V."/>
            <person name="Nagy L."/>
            <person name="Hibbett D."/>
            <person name="Henrissat B."/>
            <person name="Matheny P.B."/>
            <person name="Labbe J."/>
            <person name="Martin F."/>
        </authorList>
    </citation>
    <scope>NUCLEOTIDE SEQUENCE</scope>
    <source>
        <strain evidence="1">FP105234-sp</strain>
    </source>
</reference>
<reference evidence="1" key="2">
    <citation type="journal article" date="2022" name="New Phytol.">
        <title>Evolutionary transition to the ectomycorrhizal habit in the genomes of a hyperdiverse lineage of mushroom-forming fungi.</title>
        <authorList>
            <person name="Looney B."/>
            <person name="Miyauchi S."/>
            <person name="Morin E."/>
            <person name="Drula E."/>
            <person name="Courty P.E."/>
            <person name="Kohler A."/>
            <person name="Kuo A."/>
            <person name="LaButti K."/>
            <person name="Pangilinan J."/>
            <person name="Lipzen A."/>
            <person name="Riley R."/>
            <person name="Andreopoulos W."/>
            <person name="He G."/>
            <person name="Johnson J."/>
            <person name="Nolan M."/>
            <person name="Tritt A."/>
            <person name="Barry K.W."/>
            <person name="Grigoriev I.V."/>
            <person name="Nagy L.G."/>
            <person name="Hibbett D."/>
            <person name="Henrissat B."/>
            <person name="Matheny P.B."/>
            <person name="Labbe J."/>
            <person name="Martin F.M."/>
        </authorList>
    </citation>
    <scope>NUCLEOTIDE SEQUENCE</scope>
    <source>
        <strain evidence="1">FP105234-sp</strain>
    </source>
</reference>
<dbReference type="Proteomes" id="UP000814033">
    <property type="component" value="Unassembled WGS sequence"/>
</dbReference>